<evidence type="ECO:0000256" key="1">
    <source>
        <dbReference type="SAM" id="Phobius"/>
    </source>
</evidence>
<keyword evidence="1" id="KW-0472">Membrane</keyword>
<dbReference type="Proteomes" id="UP001054902">
    <property type="component" value="Unassembled WGS sequence"/>
</dbReference>
<proteinExistence type="predicted"/>
<keyword evidence="1" id="KW-0812">Transmembrane</keyword>
<keyword evidence="1" id="KW-1133">Transmembrane helix</keyword>
<dbReference type="EMBL" id="BLLK01000022">
    <property type="protein sequence ID" value="GFH46234.1"/>
    <property type="molecule type" value="Genomic_DNA"/>
</dbReference>
<comment type="caution">
    <text evidence="2">The sequence shown here is derived from an EMBL/GenBank/DDBJ whole genome shotgun (WGS) entry which is preliminary data.</text>
</comment>
<accession>A0AAD3H1B7</accession>
<organism evidence="2 3">
    <name type="scientific">Chaetoceros tenuissimus</name>
    <dbReference type="NCBI Taxonomy" id="426638"/>
    <lineage>
        <taxon>Eukaryota</taxon>
        <taxon>Sar</taxon>
        <taxon>Stramenopiles</taxon>
        <taxon>Ochrophyta</taxon>
        <taxon>Bacillariophyta</taxon>
        <taxon>Coscinodiscophyceae</taxon>
        <taxon>Chaetocerotophycidae</taxon>
        <taxon>Chaetocerotales</taxon>
        <taxon>Chaetocerotaceae</taxon>
        <taxon>Chaetoceros</taxon>
    </lineage>
</organism>
<dbReference type="AlphaFoldDB" id="A0AAD3H1B7"/>
<evidence type="ECO:0000313" key="3">
    <source>
        <dbReference type="Proteomes" id="UP001054902"/>
    </source>
</evidence>
<evidence type="ECO:0000313" key="2">
    <source>
        <dbReference type="EMBL" id="GFH46234.1"/>
    </source>
</evidence>
<keyword evidence="3" id="KW-1185">Reference proteome</keyword>
<protein>
    <submittedName>
        <fullName evidence="2">Uncharacterized protein</fullName>
    </submittedName>
</protein>
<reference evidence="2 3" key="1">
    <citation type="journal article" date="2021" name="Sci. Rep.">
        <title>The genome of the diatom Chaetoceros tenuissimus carries an ancient integrated fragment of an extant virus.</title>
        <authorList>
            <person name="Hongo Y."/>
            <person name="Kimura K."/>
            <person name="Takaki Y."/>
            <person name="Yoshida Y."/>
            <person name="Baba S."/>
            <person name="Kobayashi G."/>
            <person name="Nagasaki K."/>
            <person name="Hano T."/>
            <person name="Tomaru Y."/>
        </authorList>
    </citation>
    <scope>NUCLEOTIDE SEQUENCE [LARGE SCALE GENOMIC DNA]</scope>
    <source>
        <strain evidence="2 3">NIES-3715</strain>
    </source>
</reference>
<feature type="transmembrane region" description="Helical" evidence="1">
    <location>
        <begin position="112"/>
        <end position="135"/>
    </location>
</feature>
<gene>
    <name evidence="2" type="ORF">CTEN210_02708</name>
</gene>
<name>A0AAD3H1B7_9STRA</name>
<feature type="transmembrane region" description="Helical" evidence="1">
    <location>
        <begin position="69"/>
        <end position="89"/>
    </location>
</feature>
<sequence>METNVWDEESGLAAGKILPQDDILEFLYKNISFPIILYIIARIAFLFSSSFGLTTSLKRITVGYEPSYLQILSIWATLYAILIALQFAAEGRFIGTKWNRSGDMTVKNIECLLPSLLLSLLVGLIFEGMYMLLLYKQQPFYNEIIQDMDSDDGEEEQFLVKIPRKRFQGKHLLCSWPFFWYLLLFGTDSFLKSISKSALENQYEYVGPMRLTKMPSLYYSNVTYDSGGDMLKLFPCMHDTRIRKYVYDQPSVQVTLEIGWGYF</sequence>
<feature type="transmembrane region" description="Helical" evidence="1">
    <location>
        <begin position="35"/>
        <end position="57"/>
    </location>
</feature>